<dbReference type="PANTHER" id="PTHR16301:SF20">
    <property type="entry name" value="IMPACT FAMILY MEMBER YIGZ"/>
    <property type="match status" value="1"/>
</dbReference>
<dbReference type="Proteomes" id="UP000003806">
    <property type="component" value="Chromosome"/>
</dbReference>
<dbReference type="InterPro" id="IPR020568">
    <property type="entry name" value="Ribosomal_Su5_D2-typ_SF"/>
</dbReference>
<dbReference type="Gene3D" id="3.30.230.30">
    <property type="entry name" value="Impact, N-terminal domain"/>
    <property type="match status" value="1"/>
</dbReference>
<proteinExistence type="inferred from homology"/>
<sequence>MTDSFCRLVSGGKAVYKVRRSEFIAAVYPASSVEAAQRAVEEVKAEQRNATHNCWAWRTEPIGRRSEASSDDGEPAGTAGRPILGELCRLDLWDAVVIVTRYFGGVKLGPRGLIEAYSFAASEAIGHAQKEFFLAGRQVTLVTDYERQTALAGLLRRHGLEGPGQEAEREYGETVKIRLFVPLSRVLSVTEATGSYEWNRLLVEAPALGGPLWRKAPAEE</sequence>
<evidence type="ECO:0000313" key="4">
    <source>
        <dbReference type="Proteomes" id="UP000003806"/>
    </source>
</evidence>
<evidence type="ECO:0000256" key="1">
    <source>
        <dbReference type="ARBA" id="ARBA00007665"/>
    </source>
</evidence>
<dbReference type="GO" id="GO:0005737">
    <property type="term" value="C:cytoplasm"/>
    <property type="evidence" value="ECO:0007669"/>
    <property type="project" value="TreeGrafter"/>
</dbReference>
<evidence type="ECO:0000259" key="2">
    <source>
        <dbReference type="Pfam" id="PF01205"/>
    </source>
</evidence>
<dbReference type="PANTHER" id="PTHR16301">
    <property type="entry name" value="IMPACT-RELATED"/>
    <property type="match status" value="1"/>
</dbReference>
<dbReference type="OrthoDB" id="9813771at2"/>
<dbReference type="InterPro" id="IPR020569">
    <property type="entry name" value="UPF0029_Impact_CS"/>
</dbReference>
<keyword evidence="4" id="KW-1185">Reference proteome</keyword>
<dbReference type="Pfam" id="PF01205">
    <property type="entry name" value="Impact_N"/>
    <property type="match status" value="1"/>
</dbReference>
<dbReference type="eggNOG" id="COG1739">
    <property type="taxonomic scope" value="Bacteria"/>
</dbReference>
<name>H0UJF9_9BACT</name>
<dbReference type="InterPro" id="IPR001498">
    <property type="entry name" value="Impact_N"/>
</dbReference>
<gene>
    <name evidence="3" type="ORF">JonanDRAFT_1567</name>
</gene>
<organism evidence="3 4">
    <name type="scientific">Jonquetella anthropi DSM 22815</name>
    <dbReference type="NCBI Taxonomy" id="885272"/>
    <lineage>
        <taxon>Bacteria</taxon>
        <taxon>Thermotogati</taxon>
        <taxon>Synergistota</taxon>
        <taxon>Synergistia</taxon>
        <taxon>Synergistales</taxon>
        <taxon>Dethiosulfovibrionaceae</taxon>
        <taxon>Jonquetella</taxon>
    </lineage>
</organism>
<dbReference type="EMBL" id="CM001376">
    <property type="protein sequence ID" value="EHM13926.1"/>
    <property type="molecule type" value="Genomic_DNA"/>
</dbReference>
<evidence type="ECO:0000313" key="3">
    <source>
        <dbReference type="EMBL" id="EHM13926.1"/>
    </source>
</evidence>
<dbReference type="RefSeq" id="WP_008523460.1">
    <property type="nucleotide sequence ID" value="NZ_CM001376.1"/>
</dbReference>
<dbReference type="HOGENOM" id="CLU_083552_1_0_0"/>
<dbReference type="AlphaFoldDB" id="H0UJF9"/>
<dbReference type="GO" id="GO:0006446">
    <property type="term" value="P:regulation of translational initiation"/>
    <property type="evidence" value="ECO:0007669"/>
    <property type="project" value="TreeGrafter"/>
</dbReference>
<dbReference type="InterPro" id="IPR023582">
    <property type="entry name" value="Impact"/>
</dbReference>
<protein>
    <recommendedName>
        <fullName evidence="2">Impact N-terminal domain-containing protein</fullName>
    </recommendedName>
</protein>
<dbReference type="SUPFAM" id="SSF54211">
    <property type="entry name" value="Ribosomal protein S5 domain 2-like"/>
    <property type="match status" value="1"/>
</dbReference>
<dbReference type="InterPro" id="IPR036956">
    <property type="entry name" value="Impact_N_sf"/>
</dbReference>
<dbReference type="PROSITE" id="PS00910">
    <property type="entry name" value="UPF0029"/>
    <property type="match status" value="1"/>
</dbReference>
<comment type="similarity">
    <text evidence="1">Belongs to the IMPACT family.</text>
</comment>
<accession>H0UJF9</accession>
<feature type="domain" description="Impact N-terminal" evidence="2">
    <location>
        <begin position="19"/>
        <end position="125"/>
    </location>
</feature>
<reference evidence="3 4" key="1">
    <citation type="submission" date="2011-11" db="EMBL/GenBank/DDBJ databases">
        <title>The Noncontiguous Finished genome of Jonquetella anthropi DSM 22815.</title>
        <authorList>
            <consortium name="US DOE Joint Genome Institute (JGI-PGF)"/>
            <person name="Lucas S."/>
            <person name="Copeland A."/>
            <person name="Lapidus A."/>
            <person name="Glavina del Rio T."/>
            <person name="Dalin E."/>
            <person name="Tice H."/>
            <person name="Bruce D."/>
            <person name="Goodwin L."/>
            <person name="Pitluck S."/>
            <person name="Peters L."/>
            <person name="Mikhailova N."/>
            <person name="Held B."/>
            <person name="Kyrpides N."/>
            <person name="Mavromatis K."/>
            <person name="Ivanova N."/>
            <person name="Markowitz V."/>
            <person name="Cheng J.-F."/>
            <person name="Hugenholtz P."/>
            <person name="Woyke T."/>
            <person name="Wu D."/>
            <person name="Gronow S."/>
            <person name="Wellnitz S."/>
            <person name="Brambilla E."/>
            <person name="Klenk H.-P."/>
            <person name="Eisen J.A."/>
        </authorList>
    </citation>
    <scope>NUCLEOTIDE SEQUENCE [LARGE SCALE GENOMIC DNA]</scope>
    <source>
        <strain evidence="3 4">DSM 22815</strain>
    </source>
</reference>
<dbReference type="STRING" id="885272.JonanDRAFT_1567"/>